<gene>
    <name evidence="1" type="ORF">G3T36_08810</name>
</gene>
<organism evidence="1 2">
    <name type="scientific">Leifsonia tongyongensis</name>
    <dbReference type="NCBI Taxonomy" id="1268043"/>
    <lineage>
        <taxon>Bacteria</taxon>
        <taxon>Bacillati</taxon>
        <taxon>Actinomycetota</taxon>
        <taxon>Actinomycetes</taxon>
        <taxon>Micrococcales</taxon>
        <taxon>Microbacteriaceae</taxon>
        <taxon>Leifsonia</taxon>
    </lineage>
</organism>
<evidence type="ECO:0000313" key="1">
    <source>
        <dbReference type="EMBL" id="NEN05974.1"/>
    </source>
</evidence>
<accession>A0A6L9XY72</accession>
<evidence type="ECO:0000313" key="2">
    <source>
        <dbReference type="Proteomes" id="UP000474967"/>
    </source>
</evidence>
<comment type="caution">
    <text evidence="1">The sequence shown here is derived from an EMBL/GenBank/DDBJ whole genome shotgun (WGS) entry which is preliminary data.</text>
</comment>
<dbReference type="RefSeq" id="WP_163289427.1">
    <property type="nucleotide sequence ID" value="NZ_JAAGWY010000002.1"/>
</dbReference>
<protein>
    <submittedName>
        <fullName evidence="1">Uncharacterized protein</fullName>
    </submittedName>
</protein>
<keyword evidence="2" id="KW-1185">Reference proteome</keyword>
<dbReference type="AlphaFoldDB" id="A0A6L9XY72"/>
<dbReference type="Proteomes" id="UP000474967">
    <property type="component" value="Unassembled WGS sequence"/>
</dbReference>
<sequence>MSKKIDSTLKELIKALKKHAEVTGAPRVPIKRAQKAAARVQAAVNAYTEAVHTKTGLPSPFTDLIEPGLDEDTLRSLKSERDAVLRRHNVFVA</sequence>
<dbReference type="EMBL" id="JAAGWY010000002">
    <property type="protein sequence ID" value="NEN05974.1"/>
    <property type="molecule type" value="Genomic_DNA"/>
</dbReference>
<proteinExistence type="predicted"/>
<name>A0A6L9XY72_9MICO</name>
<reference evidence="1 2" key="1">
    <citation type="journal article" date="2014" name="J. Microbiol.">
        <title>Diaminobutyricibacter tongyongensis gen. nov., sp. nov. and Homoserinibacter gongjuensis gen. nov., sp. nov. belong to the family Microbacteriaceae.</title>
        <authorList>
            <person name="Kim S.J."/>
            <person name="Ahn J.H."/>
            <person name="Weon H.Y."/>
            <person name="Hamada M."/>
            <person name="Suzuki K."/>
            <person name="Kwon S.W."/>
        </authorList>
    </citation>
    <scope>NUCLEOTIDE SEQUENCE [LARGE SCALE GENOMIC DNA]</scope>
    <source>
        <strain evidence="1 2">NBRC 108724</strain>
    </source>
</reference>